<accession>A0A0F9Q3Z1</accession>
<comment type="caution">
    <text evidence="2">The sequence shown here is derived from an EMBL/GenBank/DDBJ whole genome shotgun (WGS) entry which is preliminary data.</text>
</comment>
<protein>
    <submittedName>
        <fullName evidence="2">Uncharacterized protein</fullName>
    </submittedName>
</protein>
<gene>
    <name evidence="2" type="ORF">LCGC14_1141060</name>
</gene>
<evidence type="ECO:0000256" key="1">
    <source>
        <dbReference type="SAM" id="Coils"/>
    </source>
</evidence>
<evidence type="ECO:0000313" key="2">
    <source>
        <dbReference type="EMBL" id="KKN00108.1"/>
    </source>
</evidence>
<keyword evidence="1" id="KW-0175">Coiled coil</keyword>
<feature type="coiled-coil region" evidence="1">
    <location>
        <begin position="35"/>
        <end position="155"/>
    </location>
</feature>
<reference evidence="2" key="1">
    <citation type="journal article" date="2015" name="Nature">
        <title>Complex archaea that bridge the gap between prokaryotes and eukaryotes.</title>
        <authorList>
            <person name="Spang A."/>
            <person name="Saw J.H."/>
            <person name="Jorgensen S.L."/>
            <person name="Zaremba-Niedzwiedzka K."/>
            <person name="Martijn J."/>
            <person name="Lind A.E."/>
            <person name="van Eijk R."/>
            <person name="Schleper C."/>
            <person name="Guy L."/>
            <person name="Ettema T.J."/>
        </authorList>
    </citation>
    <scope>NUCLEOTIDE SEQUENCE</scope>
</reference>
<name>A0A0F9Q3Z1_9ZZZZ</name>
<organism evidence="2">
    <name type="scientific">marine sediment metagenome</name>
    <dbReference type="NCBI Taxonomy" id="412755"/>
    <lineage>
        <taxon>unclassified sequences</taxon>
        <taxon>metagenomes</taxon>
        <taxon>ecological metagenomes</taxon>
    </lineage>
</organism>
<sequence length="156" mass="17859">MAKEEMSFVQAASDASRIGAWIQCLKLAEGVLITASQAEDRMNRMKKEEINLSKRLGEVREAVEREESDARVSLGKRARESEERLDKLAGEIKQLTERLPKVRSDSENELAAMSRRLAQRREEHREIMASMKEERHNAAKKLEATNKKLAAIREKL</sequence>
<dbReference type="EMBL" id="LAZR01005413">
    <property type="protein sequence ID" value="KKN00108.1"/>
    <property type="molecule type" value="Genomic_DNA"/>
</dbReference>
<dbReference type="AlphaFoldDB" id="A0A0F9Q3Z1"/>
<proteinExistence type="predicted"/>